<proteinExistence type="predicted"/>
<protein>
    <submittedName>
        <fullName evidence="1">(salmon louse) hypothetical protein</fullName>
    </submittedName>
</protein>
<name>A0A7R8CXK8_LEPSM</name>
<dbReference type="Proteomes" id="UP000675881">
    <property type="component" value="Chromosome 5"/>
</dbReference>
<accession>A0A7R8CXK8</accession>
<gene>
    <name evidence="1" type="ORF">LSAA_10465</name>
</gene>
<evidence type="ECO:0000313" key="1">
    <source>
        <dbReference type="EMBL" id="CAF2960858.1"/>
    </source>
</evidence>
<keyword evidence="2" id="KW-1185">Reference proteome</keyword>
<reference evidence="1" key="1">
    <citation type="submission" date="2021-02" db="EMBL/GenBank/DDBJ databases">
        <authorList>
            <person name="Bekaert M."/>
        </authorList>
    </citation>
    <scope>NUCLEOTIDE SEQUENCE</scope>
    <source>
        <strain evidence="1">IoA-00</strain>
    </source>
</reference>
<organism evidence="1 2">
    <name type="scientific">Lepeophtheirus salmonis</name>
    <name type="common">Salmon louse</name>
    <name type="synonym">Caligus salmonis</name>
    <dbReference type="NCBI Taxonomy" id="72036"/>
    <lineage>
        <taxon>Eukaryota</taxon>
        <taxon>Metazoa</taxon>
        <taxon>Ecdysozoa</taxon>
        <taxon>Arthropoda</taxon>
        <taxon>Crustacea</taxon>
        <taxon>Multicrustacea</taxon>
        <taxon>Hexanauplia</taxon>
        <taxon>Copepoda</taxon>
        <taxon>Siphonostomatoida</taxon>
        <taxon>Caligidae</taxon>
        <taxon>Lepeophtheirus</taxon>
    </lineage>
</organism>
<evidence type="ECO:0000313" key="2">
    <source>
        <dbReference type="Proteomes" id="UP000675881"/>
    </source>
</evidence>
<dbReference type="AlphaFoldDB" id="A0A7R8CXK8"/>
<dbReference type="EMBL" id="HG994584">
    <property type="protein sequence ID" value="CAF2960858.1"/>
    <property type="molecule type" value="Genomic_DNA"/>
</dbReference>
<sequence>MCKAYYYYCFIFLLCLSHHVDNRYLLGVCDIENKHYWSRTCYHIWEMYSQGDTLCEIFRSKIRCKDNRRNNNSVGKSLDLNREIYEVYPNEVCQPAPGGLLKCKRNVFQWNKCVLYEKIRNKNYSGIINWRCKERQLQTPK</sequence>